<sequence length="259" mass="29175">MNKNWLEADESAYLAEHFRLTHGVPVRSGELIPVTELLDEKTCADCLARMSGYLHAPSLKVTASLFAKRYAFLTVAPILYAMTVYNKAVTLDIGQCQLVLAKEPGEPWLSRLHVRASDVRAFAAGDRSEWREQIIRSLFAGHIAPLWHTISRVANIPRMVLWENTAVRLFSLYEKRIKAEAGSELRERVQADFACLLKHAPAPWFGEEQNPFAQFCEFGDSEPGAATARPGRIRKTCCYHYKVSSREGFCSACPRAKSR</sequence>
<proteinExistence type="predicted"/>
<keyword evidence="6" id="KW-1185">Reference proteome</keyword>
<reference evidence="3 6" key="2">
    <citation type="submission" date="2019-06" db="EMBL/GenBank/DDBJ databases">
        <title>Whole genome shotgun sequence of Brevibacillus agri NBRC 15538.</title>
        <authorList>
            <person name="Hosoyama A."/>
            <person name="Uohara A."/>
            <person name="Ohji S."/>
            <person name="Ichikawa N."/>
        </authorList>
    </citation>
    <scope>NUCLEOTIDE SEQUENCE [LARGE SCALE GENOMIC DNA]</scope>
    <source>
        <strain evidence="3 6">NBRC 15538</strain>
    </source>
</reference>
<dbReference type="InterPro" id="IPR022770">
    <property type="entry name" value="IucA/IucC-like_C"/>
</dbReference>
<evidence type="ECO:0000259" key="1">
    <source>
        <dbReference type="Pfam" id="PF06276"/>
    </source>
</evidence>
<protein>
    <submittedName>
        <fullName evidence="4">Fe-S protein</fullName>
    </submittedName>
</protein>
<dbReference type="GO" id="GO:0003824">
    <property type="term" value="F:catalytic activity"/>
    <property type="evidence" value="ECO:0007669"/>
    <property type="project" value="UniProtKB-ARBA"/>
</dbReference>
<dbReference type="Proteomes" id="UP000276178">
    <property type="component" value="Unassembled WGS sequence"/>
</dbReference>
<dbReference type="GO" id="GO:0051537">
    <property type="term" value="F:2 iron, 2 sulfur cluster binding"/>
    <property type="evidence" value="ECO:0007669"/>
    <property type="project" value="InterPro"/>
</dbReference>
<dbReference type="Proteomes" id="UP000317180">
    <property type="component" value="Unassembled WGS sequence"/>
</dbReference>
<dbReference type="Pfam" id="PF11575">
    <property type="entry name" value="FhuF_C"/>
    <property type="match status" value="1"/>
</dbReference>
<evidence type="ECO:0000313" key="4">
    <source>
        <dbReference type="EMBL" id="RNB59224.1"/>
    </source>
</evidence>
<comment type="caution">
    <text evidence="4">The sequence shown here is derived from an EMBL/GenBank/DDBJ whole genome shotgun (WGS) entry which is preliminary data.</text>
</comment>
<evidence type="ECO:0000313" key="5">
    <source>
        <dbReference type="Proteomes" id="UP000276178"/>
    </source>
</evidence>
<dbReference type="EMBL" id="RHHN01000014">
    <property type="protein sequence ID" value="RNB59224.1"/>
    <property type="molecule type" value="Genomic_DNA"/>
</dbReference>
<dbReference type="RefSeq" id="WP_122952603.1">
    <property type="nucleotide sequence ID" value="NZ_BJOD01000040.1"/>
</dbReference>
<accession>A0A3M8B6Z0</accession>
<reference evidence="4 5" key="1">
    <citation type="submission" date="2018-10" db="EMBL/GenBank/DDBJ databases">
        <title>Phylogenomics of Brevibacillus.</title>
        <authorList>
            <person name="Dunlap C."/>
        </authorList>
    </citation>
    <scope>NUCLEOTIDE SEQUENCE [LARGE SCALE GENOMIC DNA]</scope>
    <source>
        <strain evidence="4 5">NRRL NRS 1219</strain>
    </source>
</reference>
<evidence type="ECO:0000313" key="6">
    <source>
        <dbReference type="Proteomes" id="UP000317180"/>
    </source>
</evidence>
<gene>
    <name evidence="3" type="ORF">BAG01nite_34940</name>
    <name evidence="4" type="ORF">EB820_04815</name>
</gene>
<name>A0A3M8B6Z0_9BACL</name>
<dbReference type="OrthoDB" id="5870636at2"/>
<organism evidence="4 5">
    <name type="scientific">Brevibacillus agri</name>
    <dbReference type="NCBI Taxonomy" id="51101"/>
    <lineage>
        <taxon>Bacteria</taxon>
        <taxon>Bacillati</taxon>
        <taxon>Bacillota</taxon>
        <taxon>Bacilli</taxon>
        <taxon>Bacillales</taxon>
        <taxon>Paenibacillaceae</taxon>
        <taxon>Brevibacillus</taxon>
    </lineage>
</organism>
<dbReference type="Pfam" id="PF06276">
    <property type="entry name" value="FhuF"/>
    <property type="match status" value="1"/>
</dbReference>
<dbReference type="EMBL" id="BJOD01000040">
    <property type="protein sequence ID" value="GED27392.1"/>
    <property type="molecule type" value="Genomic_DNA"/>
</dbReference>
<dbReference type="InterPro" id="IPR024726">
    <property type="entry name" value="FhuF_C"/>
</dbReference>
<feature type="domain" description="Ferric siderophore reductase C-terminal" evidence="2">
    <location>
        <begin position="234"/>
        <end position="255"/>
    </location>
</feature>
<evidence type="ECO:0000313" key="3">
    <source>
        <dbReference type="EMBL" id="GED27392.1"/>
    </source>
</evidence>
<feature type="domain" description="Aerobactin siderophore biosynthesis IucA/IucC-like C-terminal" evidence="1">
    <location>
        <begin position="64"/>
        <end position="192"/>
    </location>
</feature>
<dbReference type="GeneID" id="82812862"/>
<evidence type="ECO:0000259" key="2">
    <source>
        <dbReference type="Pfam" id="PF11575"/>
    </source>
</evidence>
<dbReference type="AlphaFoldDB" id="A0A3M8B6Z0"/>